<comment type="caution">
    <text evidence="4">The sequence shown here is derived from an EMBL/GenBank/DDBJ whole genome shotgun (WGS) entry which is preliminary data.</text>
</comment>
<reference evidence="4" key="2">
    <citation type="submission" date="2020-09" db="EMBL/GenBank/DDBJ databases">
        <authorList>
            <person name="Sun Q."/>
            <person name="Zhou Y."/>
        </authorList>
    </citation>
    <scope>NUCLEOTIDE SEQUENCE</scope>
    <source>
        <strain evidence="4">CGMCC 1.12987</strain>
    </source>
</reference>
<protein>
    <recommendedName>
        <fullName evidence="6">Ankyrin repeat domain-containing protein</fullName>
    </recommendedName>
</protein>
<feature type="repeat" description="ANK" evidence="3">
    <location>
        <begin position="95"/>
        <end position="127"/>
    </location>
</feature>
<reference evidence="4" key="1">
    <citation type="journal article" date="2014" name="Int. J. Syst. Evol. Microbiol.">
        <title>Complete genome sequence of Corynebacterium casei LMG S-19264T (=DSM 44701T), isolated from a smear-ripened cheese.</title>
        <authorList>
            <consortium name="US DOE Joint Genome Institute (JGI-PGF)"/>
            <person name="Walter F."/>
            <person name="Albersmeier A."/>
            <person name="Kalinowski J."/>
            <person name="Ruckert C."/>
        </authorList>
    </citation>
    <scope>NUCLEOTIDE SEQUENCE</scope>
    <source>
        <strain evidence="4">CGMCC 1.12987</strain>
    </source>
</reference>
<dbReference type="PROSITE" id="PS50297">
    <property type="entry name" value="ANK_REP_REGION"/>
    <property type="match status" value="1"/>
</dbReference>
<evidence type="ECO:0000256" key="3">
    <source>
        <dbReference type="PROSITE-ProRule" id="PRU00023"/>
    </source>
</evidence>
<dbReference type="AlphaFoldDB" id="A0A917G6R0"/>
<keyword evidence="5" id="KW-1185">Reference proteome</keyword>
<evidence type="ECO:0000313" key="5">
    <source>
        <dbReference type="Proteomes" id="UP000644756"/>
    </source>
</evidence>
<dbReference type="RefSeq" id="WP_188533551.1">
    <property type="nucleotide sequence ID" value="NZ_BMGR01000022.1"/>
</dbReference>
<dbReference type="Pfam" id="PF12796">
    <property type="entry name" value="Ank_2"/>
    <property type="match status" value="1"/>
</dbReference>
<gene>
    <name evidence="4" type="ORF">GCM10010916_47250</name>
</gene>
<evidence type="ECO:0008006" key="6">
    <source>
        <dbReference type="Google" id="ProtNLM"/>
    </source>
</evidence>
<dbReference type="PROSITE" id="PS50088">
    <property type="entry name" value="ANK_REPEAT"/>
    <property type="match status" value="1"/>
</dbReference>
<sequence>MEFIYEDETLAVTIVKAIHTGDIPSLKRLLVENPGLARARIIERDNSNEGDSCRMSRTLLHVVTDWPGHFPNGSATVGVLVEFGAEVNARFTGSNSETPLHWAASSDDIEVLDALLDAGADIEAPGAVIAGGTPLDDAVAFAQWHAARRLVERGAMSALWHAAALGQMDVIKAYFAGNTLSERYPWGANSASPPDKVTVAFWCACHGGQLQSAEYLLEEGAELNWISVWDGLTPLDAAHRSSATDLVHWLHSQGAKSAGECVRIVPG</sequence>
<dbReference type="Gene3D" id="1.25.40.20">
    <property type="entry name" value="Ankyrin repeat-containing domain"/>
    <property type="match status" value="1"/>
</dbReference>
<keyword evidence="1" id="KW-0677">Repeat</keyword>
<dbReference type="PANTHER" id="PTHR24198">
    <property type="entry name" value="ANKYRIN REPEAT AND PROTEIN KINASE DOMAIN-CONTAINING PROTEIN"/>
    <property type="match status" value="1"/>
</dbReference>
<dbReference type="InterPro" id="IPR036770">
    <property type="entry name" value="Ankyrin_rpt-contain_sf"/>
</dbReference>
<name>A0A917G6R0_9BACL</name>
<proteinExistence type="predicted"/>
<keyword evidence="2 3" id="KW-0040">ANK repeat</keyword>
<evidence type="ECO:0000256" key="1">
    <source>
        <dbReference type="ARBA" id="ARBA00022737"/>
    </source>
</evidence>
<evidence type="ECO:0000256" key="2">
    <source>
        <dbReference type="ARBA" id="ARBA00023043"/>
    </source>
</evidence>
<evidence type="ECO:0000313" key="4">
    <source>
        <dbReference type="EMBL" id="GGG25342.1"/>
    </source>
</evidence>
<dbReference type="SMART" id="SM00248">
    <property type="entry name" value="ANK"/>
    <property type="match status" value="5"/>
</dbReference>
<organism evidence="4 5">
    <name type="scientific">Paenibacillus abyssi</name>
    <dbReference type="NCBI Taxonomy" id="1340531"/>
    <lineage>
        <taxon>Bacteria</taxon>
        <taxon>Bacillati</taxon>
        <taxon>Bacillota</taxon>
        <taxon>Bacilli</taxon>
        <taxon>Bacillales</taxon>
        <taxon>Paenibacillaceae</taxon>
        <taxon>Paenibacillus</taxon>
    </lineage>
</organism>
<dbReference type="Proteomes" id="UP000644756">
    <property type="component" value="Unassembled WGS sequence"/>
</dbReference>
<dbReference type="EMBL" id="BMGR01000022">
    <property type="protein sequence ID" value="GGG25342.1"/>
    <property type="molecule type" value="Genomic_DNA"/>
</dbReference>
<dbReference type="InterPro" id="IPR002110">
    <property type="entry name" value="Ankyrin_rpt"/>
</dbReference>
<dbReference type="SUPFAM" id="SSF48403">
    <property type="entry name" value="Ankyrin repeat"/>
    <property type="match status" value="1"/>
</dbReference>
<dbReference type="PANTHER" id="PTHR24198:SF165">
    <property type="entry name" value="ANKYRIN REPEAT-CONTAINING PROTEIN-RELATED"/>
    <property type="match status" value="1"/>
</dbReference>
<accession>A0A917G6R0</accession>